<sequence>MVKKELIKLNLKKFLDENIVGNDKYLHNKINSDQFDLSVQIIKLEKILKLNQRESAKILNISFDRLLELESGDAKIQTKYYVEAIDRLEDIAQQNFELSN</sequence>
<comment type="caution">
    <text evidence="1">The sequence shown here is derived from an EMBL/GenBank/DDBJ whole genome shotgun (WGS) entry which is preliminary data.</text>
</comment>
<keyword evidence="2" id="KW-1185">Reference proteome</keyword>
<proteinExistence type="predicted"/>
<protein>
    <submittedName>
        <fullName evidence="1">Uncharacterized protein</fullName>
    </submittedName>
</protein>
<name>A0A0R1K5V5_9LACO</name>
<dbReference type="EMBL" id="AZDZ01000019">
    <property type="protein sequence ID" value="KRK78991.1"/>
    <property type="molecule type" value="Genomic_DNA"/>
</dbReference>
<reference evidence="1 2" key="1">
    <citation type="journal article" date="2015" name="Genome Announc.">
        <title>Expanding the biotechnology potential of lactobacilli through comparative genomics of 213 strains and associated genera.</title>
        <authorList>
            <person name="Sun Z."/>
            <person name="Harris H.M."/>
            <person name="McCann A."/>
            <person name="Guo C."/>
            <person name="Argimon S."/>
            <person name="Zhang W."/>
            <person name="Yang X."/>
            <person name="Jeffery I.B."/>
            <person name="Cooney J.C."/>
            <person name="Kagawa T.F."/>
            <person name="Liu W."/>
            <person name="Song Y."/>
            <person name="Salvetti E."/>
            <person name="Wrobel A."/>
            <person name="Rasinkangas P."/>
            <person name="Parkhill J."/>
            <person name="Rea M.C."/>
            <person name="O'Sullivan O."/>
            <person name="Ritari J."/>
            <person name="Douillard F.P."/>
            <person name="Paul Ross R."/>
            <person name="Yang R."/>
            <person name="Briner A.E."/>
            <person name="Felis G.E."/>
            <person name="de Vos W.M."/>
            <person name="Barrangou R."/>
            <person name="Klaenhammer T.R."/>
            <person name="Caufield P.W."/>
            <person name="Cui Y."/>
            <person name="Zhang H."/>
            <person name="O'Toole P.W."/>
        </authorList>
    </citation>
    <scope>NUCLEOTIDE SEQUENCE [LARGE SCALE GENOMIC DNA]</scope>
    <source>
        <strain evidence="1 2">DSM 19682</strain>
    </source>
</reference>
<accession>A0A0R1K5V5</accession>
<dbReference type="Proteomes" id="UP000051248">
    <property type="component" value="Unassembled WGS sequence"/>
</dbReference>
<evidence type="ECO:0000313" key="2">
    <source>
        <dbReference type="Proteomes" id="UP000051248"/>
    </source>
</evidence>
<dbReference type="STRING" id="1423775.FD03_GL001352"/>
<organism evidence="1 2">
    <name type="scientific">Companilactobacillus nodensis DSM 19682 = JCM 14932 = NBRC 107160</name>
    <dbReference type="NCBI Taxonomy" id="1423775"/>
    <lineage>
        <taxon>Bacteria</taxon>
        <taxon>Bacillati</taxon>
        <taxon>Bacillota</taxon>
        <taxon>Bacilli</taxon>
        <taxon>Lactobacillales</taxon>
        <taxon>Lactobacillaceae</taxon>
        <taxon>Companilactobacillus</taxon>
    </lineage>
</organism>
<evidence type="ECO:0000313" key="1">
    <source>
        <dbReference type="EMBL" id="KRK78991.1"/>
    </source>
</evidence>
<gene>
    <name evidence="1" type="ORF">FD03_GL001352</name>
</gene>
<dbReference type="PATRIC" id="fig|1423775.4.peg.1382"/>
<dbReference type="AlphaFoldDB" id="A0A0R1K5V5"/>